<feature type="region of interest" description="Disordered" evidence="1">
    <location>
        <begin position="1"/>
        <end position="31"/>
    </location>
</feature>
<evidence type="ECO:0000313" key="2">
    <source>
        <dbReference type="EMBL" id="CAD7457597.1"/>
    </source>
</evidence>
<sequence>MMERSGLESRSGVLKFLSPKGGPQPRGAKRGDYYYNLTGSSREVIVLGNVRWMLTEEVIAVCSPWGKGEGHQKVPLPGSFSEETPATHLGHGRLCN</sequence>
<protein>
    <submittedName>
        <fullName evidence="2">Uncharacterized protein</fullName>
    </submittedName>
</protein>
<feature type="region of interest" description="Disordered" evidence="1">
    <location>
        <begin position="69"/>
        <end position="96"/>
    </location>
</feature>
<reference evidence="2" key="1">
    <citation type="submission" date="2020-11" db="EMBL/GenBank/DDBJ databases">
        <authorList>
            <person name="Tran Van P."/>
        </authorList>
    </citation>
    <scope>NUCLEOTIDE SEQUENCE</scope>
</reference>
<dbReference type="AlphaFoldDB" id="A0A7R9IG17"/>
<gene>
    <name evidence="2" type="ORF">TTEB3V08_LOCUS5589</name>
</gene>
<evidence type="ECO:0000256" key="1">
    <source>
        <dbReference type="SAM" id="MobiDB-lite"/>
    </source>
</evidence>
<accession>A0A7R9IG17</accession>
<dbReference type="EMBL" id="OE001797">
    <property type="protein sequence ID" value="CAD7457597.1"/>
    <property type="molecule type" value="Genomic_DNA"/>
</dbReference>
<proteinExistence type="predicted"/>
<name>A0A7R9IG17_9NEOP</name>
<organism evidence="2">
    <name type="scientific">Timema tahoe</name>
    <dbReference type="NCBI Taxonomy" id="61484"/>
    <lineage>
        <taxon>Eukaryota</taxon>
        <taxon>Metazoa</taxon>
        <taxon>Ecdysozoa</taxon>
        <taxon>Arthropoda</taxon>
        <taxon>Hexapoda</taxon>
        <taxon>Insecta</taxon>
        <taxon>Pterygota</taxon>
        <taxon>Neoptera</taxon>
        <taxon>Polyneoptera</taxon>
        <taxon>Phasmatodea</taxon>
        <taxon>Timematodea</taxon>
        <taxon>Timematoidea</taxon>
        <taxon>Timematidae</taxon>
        <taxon>Timema</taxon>
    </lineage>
</organism>